<accession>A0A553Q804</accession>
<feature type="compositionally biased region" description="Acidic residues" evidence="1">
    <location>
        <begin position="49"/>
        <end position="60"/>
    </location>
</feature>
<evidence type="ECO:0000313" key="3">
    <source>
        <dbReference type="Proteomes" id="UP000316079"/>
    </source>
</evidence>
<gene>
    <name evidence="2" type="ORF">DNTS_030163</name>
</gene>
<dbReference type="EMBL" id="SRMA01026244">
    <property type="protein sequence ID" value="TRY86062.1"/>
    <property type="molecule type" value="Genomic_DNA"/>
</dbReference>
<feature type="region of interest" description="Disordered" evidence="1">
    <location>
        <begin position="46"/>
        <end position="74"/>
    </location>
</feature>
<protein>
    <submittedName>
        <fullName evidence="2">Uncharacterized protein</fullName>
    </submittedName>
</protein>
<feature type="compositionally biased region" description="Basic and acidic residues" evidence="1">
    <location>
        <begin position="61"/>
        <end position="74"/>
    </location>
</feature>
<dbReference type="OrthoDB" id="5917212at2759"/>
<dbReference type="Proteomes" id="UP000316079">
    <property type="component" value="Unassembled WGS sequence"/>
</dbReference>
<evidence type="ECO:0000256" key="1">
    <source>
        <dbReference type="SAM" id="MobiDB-lite"/>
    </source>
</evidence>
<evidence type="ECO:0000313" key="2">
    <source>
        <dbReference type="EMBL" id="TRY86062.1"/>
    </source>
</evidence>
<reference evidence="2 3" key="1">
    <citation type="journal article" date="2019" name="Sci. Data">
        <title>Hybrid genome assembly and annotation of Danionella translucida.</title>
        <authorList>
            <person name="Kadobianskyi M."/>
            <person name="Schulze L."/>
            <person name="Schuelke M."/>
            <person name="Judkewitz B."/>
        </authorList>
    </citation>
    <scope>NUCLEOTIDE SEQUENCE [LARGE SCALE GENOMIC DNA]</scope>
    <source>
        <strain evidence="2 3">Bolton</strain>
    </source>
</reference>
<organism evidence="2 3">
    <name type="scientific">Danionella cerebrum</name>
    <dbReference type="NCBI Taxonomy" id="2873325"/>
    <lineage>
        <taxon>Eukaryota</taxon>
        <taxon>Metazoa</taxon>
        <taxon>Chordata</taxon>
        <taxon>Craniata</taxon>
        <taxon>Vertebrata</taxon>
        <taxon>Euteleostomi</taxon>
        <taxon>Actinopterygii</taxon>
        <taxon>Neopterygii</taxon>
        <taxon>Teleostei</taxon>
        <taxon>Ostariophysi</taxon>
        <taxon>Cypriniformes</taxon>
        <taxon>Danionidae</taxon>
        <taxon>Danioninae</taxon>
        <taxon>Danionella</taxon>
    </lineage>
</organism>
<proteinExistence type="predicted"/>
<sequence>MHGTETDFAHVHAKIKIGSTRQSPEMLYTRTQPAMKMMLLLMMHAGCAPEDDEEKEPDDDDGKHLPRLVRPDAS</sequence>
<keyword evidence="3" id="KW-1185">Reference proteome</keyword>
<name>A0A553Q804_9TELE</name>
<comment type="caution">
    <text evidence="2">The sequence shown here is derived from an EMBL/GenBank/DDBJ whole genome shotgun (WGS) entry which is preliminary data.</text>
</comment>
<dbReference type="AlphaFoldDB" id="A0A553Q804"/>